<dbReference type="AlphaFoldDB" id="A0A1J0A3V5"/>
<keyword evidence="2" id="KW-1185">Reference proteome</keyword>
<evidence type="ECO:0000313" key="1">
    <source>
        <dbReference type="EMBL" id="APB30606.1"/>
    </source>
</evidence>
<dbReference type="EMBL" id="CP017267">
    <property type="protein sequence ID" value="APB30606.1"/>
    <property type="molecule type" value="Genomic_DNA"/>
</dbReference>
<evidence type="ECO:0008006" key="3">
    <source>
        <dbReference type="Google" id="ProtNLM"/>
    </source>
</evidence>
<dbReference type="OrthoDB" id="1756859at2"/>
<dbReference type="Pfam" id="PF06124">
    <property type="entry name" value="DUF960"/>
    <property type="match status" value="1"/>
</dbReference>
<sequence>MFDRQNQYYVTKGVQEAVPYQLQYFCWQLILQRAKENDPTMDYLQIIEFDVDTEHELLTIVHRQEKPEVKQIYHLHLFEEYRSLSVKKIWAIDDGQAQTMLLPEEY</sequence>
<name>A0A1J0A3V5_9ENTE</name>
<gene>
    <name evidence="1" type="ORF">BHY08_01455</name>
</gene>
<protein>
    <recommendedName>
        <fullName evidence="3">DUF960 domain-containing protein</fullName>
    </recommendedName>
</protein>
<reference evidence="1 2" key="1">
    <citation type="submission" date="2016-09" db="EMBL/GenBank/DDBJ databases">
        <title>Vagococcus teuberi sp. nov., isolated from the Malian artisanal sour milk fene.</title>
        <authorList>
            <person name="Wullschleger S."/>
            <person name="Seifert C."/>
            <person name="Baumgartner S."/>
            <person name="Lacroix C."/>
            <person name="Bonfoh B."/>
            <person name="Stevens M.J."/>
            <person name="Meile L."/>
        </authorList>
    </citation>
    <scope>NUCLEOTIDE SEQUENCE [LARGE SCALE GENOMIC DNA]</scope>
    <source>
        <strain evidence="1 2">DSM 21459</strain>
    </source>
</reference>
<dbReference type="RefSeq" id="WP_071456175.1">
    <property type="nucleotide sequence ID" value="NZ_CP017267.1"/>
</dbReference>
<dbReference type="Proteomes" id="UP000191200">
    <property type="component" value="Chromosome"/>
</dbReference>
<dbReference type="Gene3D" id="3.10.450.150">
    <property type="entry name" value="enterococcus faecalis protein"/>
    <property type="match status" value="1"/>
</dbReference>
<dbReference type="STRING" id="519472.BHY08_01455"/>
<organism evidence="1 2">
    <name type="scientific">Vagococcus teuberi</name>
    <dbReference type="NCBI Taxonomy" id="519472"/>
    <lineage>
        <taxon>Bacteria</taxon>
        <taxon>Bacillati</taxon>
        <taxon>Bacillota</taxon>
        <taxon>Bacilli</taxon>
        <taxon>Lactobacillales</taxon>
        <taxon>Enterococcaceae</taxon>
        <taxon>Vagococcus</taxon>
    </lineage>
</organism>
<proteinExistence type="predicted"/>
<evidence type="ECO:0000313" key="2">
    <source>
        <dbReference type="Proteomes" id="UP000191200"/>
    </source>
</evidence>
<accession>A0A1J0A3V5</accession>
<dbReference type="InterPro" id="IPR009303">
    <property type="entry name" value="DUF960"/>
</dbReference>
<dbReference type="KEGG" id="vte:BHY08_01455"/>